<feature type="domain" description="Gfo/Idh/MocA-like oxidoreductase N-terminal" evidence="3">
    <location>
        <begin position="1"/>
        <end position="119"/>
    </location>
</feature>
<dbReference type="PANTHER" id="PTHR22604">
    <property type="entry name" value="OXIDOREDUCTASES"/>
    <property type="match status" value="1"/>
</dbReference>
<dbReference type="InterPro" id="IPR050984">
    <property type="entry name" value="Gfo/Idh/MocA_domain"/>
</dbReference>
<dbReference type="InterPro" id="IPR055170">
    <property type="entry name" value="GFO_IDH_MocA-like_dom"/>
</dbReference>
<sequence>MRVGVVGNGNIVRRFLKDAAGLEKVSLKAICVREKSLEKGQNLADIYGMDVYTDYGEFLRDPEVDTVYIGLINTQHYPYARGALLAGKHVICEKPLTVTAVQAEELAGLARERGLFFWEAFKLPYGPLLPAVKEALPLLGPIRAVQCSYCRTGKAYEEYLAGNVRPVLDPDCAGGSLHDVNIYNLHFVVSLFGEPLGLSYTANRGFNGADTSGTAVLRYDGCFAVCTAAMDCSSDNFCMVQGERGWIRTDGPISSASRAVIRLAGEEELILAENPEGGSLRPEIQAFAEQLEAGDTAPCYGMLEHSLRVMRVLEALSV</sequence>
<dbReference type="Gene3D" id="3.40.50.720">
    <property type="entry name" value="NAD(P)-binding Rossmann-like Domain"/>
    <property type="match status" value="1"/>
</dbReference>
<evidence type="ECO:0000259" key="3">
    <source>
        <dbReference type="Pfam" id="PF01408"/>
    </source>
</evidence>
<dbReference type="Pfam" id="PF01408">
    <property type="entry name" value="GFO_IDH_MocA"/>
    <property type="match status" value="1"/>
</dbReference>
<comment type="caution">
    <text evidence="5">The sequence shown here is derived from an EMBL/GenBank/DDBJ whole genome shotgun (WGS) entry which is preliminary data.</text>
</comment>
<evidence type="ECO:0000256" key="2">
    <source>
        <dbReference type="ARBA" id="ARBA00023002"/>
    </source>
</evidence>
<dbReference type="SUPFAM" id="SSF51735">
    <property type="entry name" value="NAD(P)-binding Rossmann-fold domains"/>
    <property type="match status" value="1"/>
</dbReference>
<dbReference type="AlphaFoldDB" id="A0A9D1W637"/>
<proteinExistence type="inferred from homology"/>
<reference evidence="5" key="1">
    <citation type="journal article" date="2021" name="PeerJ">
        <title>Extensive microbial diversity within the chicken gut microbiome revealed by metagenomics and culture.</title>
        <authorList>
            <person name="Gilroy R."/>
            <person name="Ravi A."/>
            <person name="Getino M."/>
            <person name="Pursley I."/>
            <person name="Horton D.L."/>
            <person name="Alikhan N.F."/>
            <person name="Baker D."/>
            <person name="Gharbi K."/>
            <person name="Hall N."/>
            <person name="Watson M."/>
            <person name="Adriaenssens E.M."/>
            <person name="Foster-Nyarko E."/>
            <person name="Jarju S."/>
            <person name="Secka A."/>
            <person name="Antonio M."/>
            <person name="Oren A."/>
            <person name="Chaudhuri R.R."/>
            <person name="La Ragione R."/>
            <person name="Hildebrand F."/>
            <person name="Pallen M.J."/>
        </authorList>
    </citation>
    <scope>NUCLEOTIDE SEQUENCE</scope>
    <source>
        <strain evidence="5">ChiGjej4B4-12881</strain>
    </source>
</reference>
<protein>
    <submittedName>
        <fullName evidence="5">Gfo/Idh/MocA family oxidoreductase</fullName>
    </submittedName>
</protein>
<evidence type="ECO:0000313" key="6">
    <source>
        <dbReference type="Proteomes" id="UP000886780"/>
    </source>
</evidence>
<dbReference type="SUPFAM" id="SSF55347">
    <property type="entry name" value="Glyceraldehyde-3-phosphate dehydrogenase-like, C-terminal domain"/>
    <property type="match status" value="1"/>
</dbReference>
<name>A0A9D1W637_9FIRM</name>
<feature type="domain" description="GFO/IDH/MocA-like oxidoreductase" evidence="4">
    <location>
        <begin position="139"/>
        <end position="248"/>
    </location>
</feature>
<dbReference type="InterPro" id="IPR000683">
    <property type="entry name" value="Gfo/Idh/MocA-like_OxRdtase_N"/>
</dbReference>
<gene>
    <name evidence="5" type="ORF">IAA28_09560</name>
</gene>
<organism evidence="5 6">
    <name type="scientific">Candidatus Lachnoclostridium stercoripullorum</name>
    <dbReference type="NCBI Taxonomy" id="2838635"/>
    <lineage>
        <taxon>Bacteria</taxon>
        <taxon>Bacillati</taxon>
        <taxon>Bacillota</taxon>
        <taxon>Clostridia</taxon>
        <taxon>Lachnospirales</taxon>
        <taxon>Lachnospiraceae</taxon>
    </lineage>
</organism>
<dbReference type="Gene3D" id="3.30.360.10">
    <property type="entry name" value="Dihydrodipicolinate Reductase, domain 2"/>
    <property type="match status" value="1"/>
</dbReference>
<dbReference type="Pfam" id="PF22725">
    <property type="entry name" value="GFO_IDH_MocA_C3"/>
    <property type="match status" value="1"/>
</dbReference>
<keyword evidence="2" id="KW-0560">Oxidoreductase</keyword>
<dbReference type="GO" id="GO:0000166">
    <property type="term" value="F:nucleotide binding"/>
    <property type="evidence" value="ECO:0007669"/>
    <property type="project" value="InterPro"/>
</dbReference>
<dbReference type="Proteomes" id="UP000886780">
    <property type="component" value="Unassembled WGS sequence"/>
</dbReference>
<dbReference type="EMBL" id="DXEU01000175">
    <property type="protein sequence ID" value="HIX53037.1"/>
    <property type="molecule type" value="Genomic_DNA"/>
</dbReference>
<dbReference type="GO" id="GO:0016491">
    <property type="term" value="F:oxidoreductase activity"/>
    <property type="evidence" value="ECO:0007669"/>
    <property type="project" value="UniProtKB-KW"/>
</dbReference>
<reference evidence="5" key="2">
    <citation type="submission" date="2021-04" db="EMBL/GenBank/DDBJ databases">
        <authorList>
            <person name="Gilroy R."/>
        </authorList>
    </citation>
    <scope>NUCLEOTIDE SEQUENCE</scope>
    <source>
        <strain evidence="5">ChiGjej4B4-12881</strain>
    </source>
</reference>
<dbReference type="InterPro" id="IPR036291">
    <property type="entry name" value="NAD(P)-bd_dom_sf"/>
</dbReference>
<evidence type="ECO:0000313" key="5">
    <source>
        <dbReference type="EMBL" id="HIX53037.1"/>
    </source>
</evidence>
<comment type="similarity">
    <text evidence="1">Belongs to the Gfo/Idh/MocA family.</text>
</comment>
<accession>A0A9D1W637</accession>
<evidence type="ECO:0000259" key="4">
    <source>
        <dbReference type="Pfam" id="PF22725"/>
    </source>
</evidence>
<dbReference type="PANTHER" id="PTHR22604:SF105">
    <property type="entry name" value="TRANS-1,2-DIHYDROBENZENE-1,2-DIOL DEHYDROGENASE"/>
    <property type="match status" value="1"/>
</dbReference>
<evidence type="ECO:0000256" key="1">
    <source>
        <dbReference type="ARBA" id="ARBA00010928"/>
    </source>
</evidence>